<dbReference type="PANTHER" id="PTHR48111:SF1">
    <property type="entry name" value="TWO-COMPONENT RESPONSE REGULATOR ORR33"/>
    <property type="match status" value="1"/>
</dbReference>
<keyword evidence="2 8" id="KW-0597">Phosphoprotein</keyword>
<keyword evidence="3" id="KW-0902">Two-component regulatory system</keyword>
<name>A0A315XUH5_RUMFL</name>
<feature type="domain" description="OmpR/PhoB-type" evidence="11">
    <location>
        <begin position="125"/>
        <end position="223"/>
    </location>
</feature>
<dbReference type="Pfam" id="PF00072">
    <property type="entry name" value="Response_reg"/>
    <property type="match status" value="1"/>
</dbReference>
<evidence type="ECO:0000259" key="10">
    <source>
        <dbReference type="PROSITE" id="PS50110"/>
    </source>
</evidence>
<dbReference type="GO" id="GO:0000976">
    <property type="term" value="F:transcription cis-regulatory region binding"/>
    <property type="evidence" value="ECO:0007669"/>
    <property type="project" value="TreeGrafter"/>
</dbReference>
<dbReference type="InterPro" id="IPR011006">
    <property type="entry name" value="CheY-like_superfamily"/>
</dbReference>
<evidence type="ECO:0000256" key="5">
    <source>
        <dbReference type="ARBA" id="ARBA00023125"/>
    </source>
</evidence>
<dbReference type="InterPro" id="IPR001867">
    <property type="entry name" value="OmpR/PhoB-type_DNA-bd"/>
</dbReference>
<dbReference type="Gene3D" id="1.10.10.10">
    <property type="entry name" value="Winged helix-like DNA-binding domain superfamily/Winged helix DNA-binding domain"/>
    <property type="match status" value="1"/>
</dbReference>
<dbReference type="SUPFAM" id="SSF52172">
    <property type="entry name" value="CheY-like"/>
    <property type="match status" value="1"/>
</dbReference>
<dbReference type="GO" id="GO:0000156">
    <property type="term" value="F:phosphorelay response regulator activity"/>
    <property type="evidence" value="ECO:0007669"/>
    <property type="project" value="TreeGrafter"/>
</dbReference>
<accession>A0A315XUH5</accession>
<keyword evidence="5 9" id="KW-0238">DNA-binding</keyword>
<dbReference type="OrthoDB" id="9790442at2"/>
<dbReference type="GO" id="GO:0005829">
    <property type="term" value="C:cytosol"/>
    <property type="evidence" value="ECO:0007669"/>
    <property type="project" value="TreeGrafter"/>
</dbReference>
<dbReference type="InterPro" id="IPR036388">
    <property type="entry name" value="WH-like_DNA-bd_sf"/>
</dbReference>
<feature type="domain" description="Response regulatory" evidence="10">
    <location>
        <begin position="2"/>
        <end position="116"/>
    </location>
</feature>
<evidence type="ECO:0000256" key="8">
    <source>
        <dbReference type="PROSITE-ProRule" id="PRU00169"/>
    </source>
</evidence>
<dbReference type="Gene3D" id="3.40.50.2300">
    <property type="match status" value="1"/>
</dbReference>
<dbReference type="PROSITE" id="PS51755">
    <property type="entry name" value="OMPR_PHOB"/>
    <property type="match status" value="1"/>
</dbReference>
<dbReference type="SMART" id="SM00448">
    <property type="entry name" value="REC"/>
    <property type="match status" value="1"/>
</dbReference>
<dbReference type="AlphaFoldDB" id="A0A315XUH5"/>
<evidence type="ECO:0000259" key="11">
    <source>
        <dbReference type="PROSITE" id="PS51755"/>
    </source>
</evidence>
<evidence type="ECO:0000256" key="2">
    <source>
        <dbReference type="ARBA" id="ARBA00022553"/>
    </source>
</evidence>
<gene>
    <name evidence="12" type="ORF">IE37_03351</name>
</gene>
<dbReference type="CDD" id="cd00383">
    <property type="entry name" value="trans_reg_C"/>
    <property type="match status" value="1"/>
</dbReference>
<protein>
    <recommendedName>
        <fullName evidence="1">Stage 0 sporulation protein A homolog</fullName>
    </recommendedName>
</protein>
<feature type="DNA-binding region" description="OmpR/PhoB-type" evidence="9">
    <location>
        <begin position="125"/>
        <end position="223"/>
    </location>
</feature>
<dbReference type="Proteomes" id="UP000245720">
    <property type="component" value="Unassembled WGS sequence"/>
</dbReference>
<dbReference type="SUPFAM" id="SSF46894">
    <property type="entry name" value="C-terminal effector domain of the bipartite response regulators"/>
    <property type="match status" value="1"/>
</dbReference>
<dbReference type="GO" id="GO:0006355">
    <property type="term" value="P:regulation of DNA-templated transcription"/>
    <property type="evidence" value="ECO:0007669"/>
    <property type="project" value="InterPro"/>
</dbReference>
<dbReference type="InterPro" id="IPR001789">
    <property type="entry name" value="Sig_transdc_resp-reg_receiver"/>
</dbReference>
<evidence type="ECO:0000256" key="6">
    <source>
        <dbReference type="ARBA" id="ARBA00023163"/>
    </source>
</evidence>
<comment type="caution">
    <text evidence="12">The sequence shown here is derived from an EMBL/GenBank/DDBJ whole genome shotgun (WGS) entry which is preliminary data.</text>
</comment>
<dbReference type="Pfam" id="PF00486">
    <property type="entry name" value="Trans_reg_C"/>
    <property type="match status" value="1"/>
</dbReference>
<evidence type="ECO:0000256" key="3">
    <source>
        <dbReference type="ARBA" id="ARBA00023012"/>
    </source>
</evidence>
<sequence>MRILIIEDDREQCTLLQFRLEKEGYSSDICFDGADADYYLSSNAYDLVLLDCMLPHKDGLTILSEMRRGGNTTPVIMLTALGELSDRISGLDSGADDYIVKPYEFGELMARIRCRLRRHSGIESLSRLKAGDVEYSAEEKVLTGPSDSCTLSNKEGELMELFLRNPDQTLSRSTILSRIWGADYEIEGGNLDNYIYFVRRRLRKVGSSLAIKTVHGIGYRLSTEG</sequence>
<comment type="function">
    <text evidence="7">May play the central regulatory role in sporulation. It may be an element of the effector pathway responsible for the activation of sporulation genes in response to nutritional stress. Spo0A may act in concert with spo0H (a sigma factor) to control the expression of some genes that are critical to the sporulation process.</text>
</comment>
<evidence type="ECO:0000256" key="4">
    <source>
        <dbReference type="ARBA" id="ARBA00023015"/>
    </source>
</evidence>
<evidence type="ECO:0000313" key="13">
    <source>
        <dbReference type="Proteomes" id="UP000245720"/>
    </source>
</evidence>
<dbReference type="PANTHER" id="PTHR48111">
    <property type="entry name" value="REGULATOR OF RPOS"/>
    <property type="match status" value="1"/>
</dbReference>
<dbReference type="SMART" id="SM00862">
    <property type="entry name" value="Trans_reg_C"/>
    <property type="match status" value="1"/>
</dbReference>
<feature type="modified residue" description="4-aspartylphosphate" evidence="8">
    <location>
        <position position="51"/>
    </location>
</feature>
<dbReference type="InterPro" id="IPR039420">
    <property type="entry name" value="WalR-like"/>
</dbReference>
<evidence type="ECO:0000256" key="7">
    <source>
        <dbReference type="ARBA" id="ARBA00024867"/>
    </source>
</evidence>
<dbReference type="EMBL" id="QGDI01000019">
    <property type="protein sequence ID" value="PWJ09801.1"/>
    <property type="molecule type" value="Genomic_DNA"/>
</dbReference>
<organism evidence="12 13">
    <name type="scientific">Ruminococcus flavefaciens</name>
    <dbReference type="NCBI Taxonomy" id="1265"/>
    <lineage>
        <taxon>Bacteria</taxon>
        <taxon>Bacillati</taxon>
        <taxon>Bacillota</taxon>
        <taxon>Clostridia</taxon>
        <taxon>Eubacteriales</taxon>
        <taxon>Oscillospiraceae</taxon>
        <taxon>Ruminococcus</taxon>
    </lineage>
</organism>
<dbReference type="GO" id="GO:0032993">
    <property type="term" value="C:protein-DNA complex"/>
    <property type="evidence" value="ECO:0007669"/>
    <property type="project" value="TreeGrafter"/>
</dbReference>
<dbReference type="PROSITE" id="PS50110">
    <property type="entry name" value="RESPONSE_REGULATORY"/>
    <property type="match status" value="1"/>
</dbReference>
<evidence type="ECO:0000313" key="12">
    <source>
        <dbReference type="EMBL" id="PWJ09801.1"/>
    </source>
</evidence>
<keyword evidence="4" id="KW-0805">Transcription regulation</keyword>
<reference evidence="12 13" key="1">
    <citation type="submission" date="2018-05" db="EMBL/GenBank/DDBJ databases">
        <title>The Hungate 1000. A catalogue of reference genomes from the rumen microbiome.</title>
        <authorList>
            <person name="Kelly W."/>
        </authorList>
    </citation>
    <scope>NUCLEOTIDE SEQUENCE [LARGE SCALE GENOMIC DNA]</scope>
    <source>
        <strain evidence="12 13">SAb67</strain>
    </source>
</reference>
<evidence type="ECO:0000256" key="1">
    <source>
        <dbReference type="ARBA" id="ARBA00018672"/>
    </source>
</evidence>
<evidence type="ECO:0000256" key="9">
    <source>
        <dbReference type="PROSITE-ProRule" id="PRU01091"/>
    </source>
</evidence>
<dbReference type="Gene3D" id="6.10.250.690">
    <property type="match status" value="1"/>
</dbReference>
<keyword evidence="6" id="KW-0804">Transcription</keyword>
<dbReference type="RefSeq" id="WP_109728007.1">
    <property type="nucleotide sequence ID" value="NZ_QGDI01000019.1"/>
</dbReference>
<dbReference type="InterPro" id="IPR016032">
    <property type="entry name" value="Sig_transdc_resp-reg_C-effctor"/>
</dbReference>
<proteinExistence type="predicted"/>